<dbReference type="GO" id="GO:0004525">
    <property type="term" value="F:ribonuclease III activity"/>
    <property type="evidence" value="ECO:0007669"/>
    <property type="project" value="InterPro"/>
</dbReference>
<keyword evidence="3" id="KW-1185">Reference proteome</keyword>
<accession>A0A3A2ZJP6</accession>
<feature type="domain" description="RNase III" evidence="1">
    <location>
        <begin position="12"/>
        <end position="131"/>
    </location>
</feature>
<protein>
    <submittedName>
        <fullName evidence="2">RNAse III</fullName>
    </submittedName>
</protein>
<gene>
    <name evidence="2" type="ORF">PHISCL_05130</name>
</gene>
<dbReference type="CDD" id="cd00593">
    <property type="entry name" value="RIBOc"/>
    <property type="match status" value="1"/>
</dbReference>
<dbReference type="InterPro" id="IPR036389">
    <property type="entry name" value="RNase_III_sf"/>
</dbReference>
<dbReference type="Gene3D" id="1.10.1520.10">
    <property type="entry name" value="Ribonuclease III domain"/>
    <property type="match status" value="1"/>
</dbReference>
<dbReference type="InterPro" id="IPR000999">
    <property type="entry name" value="RNase_III_dom"/>
</dbReference>
<dbReference type="EMBL" id="MVGC01000164">
    <property type="protein sequence ID" value="RJE22523.1"/>
    <property type="molecule type" value="Genomic_DNA"/>
</dbReference>
<organism evidence="2 3">
    <name type="scientific">Aspergillus sclerotialis</name>
    <dbReference type="NCBI Taxonomy" id="2070753"/>
    <lineage>
        <taxon>Eukaryota</taxon>
        <taxon>Fungi</taxon>
        <taxon>Dikarya</taxon>
        <taxon>Ascomycota</taxon>
        <taxon>Pezizomycotina</taxon>
        <taxon>Eurotiomycetes</taxon>
        <taxon>Eurotiomycetidae</taxon>
        <taxon>Eurotiales</taxon>
        <taxon>Aspergillaceae</taxon>
        <taxon>Aspergillus</taxon>
        <taxon>Aspergillus subgen. Polypaecilum</taxon>
    </lineage>
</organism>
<dbReference type="Pfam" id="PF14622">
    <property type="entry name" value="Ribonucleas_3_3"/>
    <property type="match status" value="1"/>
</dbReference>
<name>A0A3A2ZJP6_9EURO</name>
<dbReference type="PROSITE" id="PS50142">
    <property type="entry name" value="RNASE_3_2"/>
    <property type="match status" value="1"/>
</dbReference>
<dbReference type="Proteomes" id="UP000266188">
    <property type="component" value="Unassembled WGS sequence"/>
</dbReference>
<dbReference type="OrthoDB" id="67027at2759"/>
<sequence>MAPLNPARYEELQDAEDIINYMFAEPSLLHEALQASGCESPDGNKRLALVGDAVLKLALVAEGHDRDESRARINHVLSTKASNFYLAHRGFVLGLDRYVDKCQSQLGTPVSPKIMATTMEAIIGAVFLDSGNYVSALTNVLDALGLSWSG</sequence>
<comment type="caution">
    <text evidence="2">The sequence shown here is derived from an EMBL/GenBank/DDBJ whole genome shotgun (WGS) entry which is preliminary data.</text>
</comment>
<dbReference type="GO" id="GO:0006396">
    <property type="term" value="P:RNA processing"/>
    <property type="evidence" value="ECO:0007669"/>
    <property type="project" value="InterPro"/>
</dbReference>
<dbReference type="STRING" id="2070753.A0A3A2ZJP6"/>
<evidence type="ECO:0000313" key="3">
    <source>
        <dbReference type="Proteomes" id="UP000266188"/>
    </source>
</evidence>
<evidence type="ECO:0000259" key="1">
    <source>
        <dbReference type="PROSITE" id="PS50142"/>
    </source>
</evidence>
<dbReference type="SUPFAM" id="SSF69065">
    <property type="entry name" value="RNase III domain-like"/>
    <property type="match status" value="1"/>
</dbReference>
<dbReference type="AlphaFoldDB" id="A0A3A2ZJP6"/>
<proteinExistence type="predicted"/>
<dbReference type="SMART" id="SM00535">
    <property type="entry name" value="RIBOc"/>
    <property type="match status" value="1"/>
</dbReference>
<reference evidence="3" key="1">
    <citation type="submission" date="2017-02" db="EMBL/GenBank/DDBJ databases">
        <authorList>
            <person name="Tafer H."/>
            <person name="Lopandic K."/>
        </authorList>
    </citation>
    <scope>NUCLEOTIDE SEQUENCE [LARGE SCALE GENOMIC DNA]</scope>
    <source>
        <strain evidence="3">CBS 366.77</strain>
    </source>
</reference>
<evidence type="ECO:0000313" key="2">
    <source>
        <dbReference type="EMBL" id="RJE22523.1"/>
    </source>
</evidence>